<dbReference type="InterPro" id="IPR039648">
    <property type="entry name" value="DHPH_N"/>
</dbReference>
<reference evidence="2 3" key="1">
    <citation type="submission" date="2015-03" db="EMBL/GenBank/DDBJ databases">
        <title>Draft genome of the nematode, Opisthorchis viverrini.</title>
        <authorList>
            <person name="Mitreva M."/>
        </authorList>
    </citation>
    <scope>NUCLEOTIDE SEQUENCE [LARGE SCALE GENOMIC DNA]</scope>
    <source>
        <strain evidence="2">Khon Kaen</strain>
    </source>
</reference>
<dbReference type="EMBL" id="KV891784">
    <property type="protein sequence ID" value="OON22408.1"/>
    <property type="molecule type" value="Genomic_DNA"/>
</dbReference>
<protein>
    <recommendedName>
        <fullName evidence="1">Pyridine nucleotide-disulphide oxidoreductase N-terminal domain-containing protein</fullName>
    </recommendedName>
</protein>
<dbReference type="Gene3D" id="3.50.50.60">
    <property type="entry name" value="FAD/NAD(P)-binding domain"/>
    <property type="match status" value="1"/>
</dbReference>
<keyword evidence="3" id="KW-1185">Reference proteome</keyword>
<organism evidence="2 3">
    <name type="scientific">Opisthorchis viverrini</name>
    <name type="common">Southeast Asian liver fluke</name>
    <dbReference type="NCBI Taxonomy" id="6198"/>
    <lineage>
        <taxon>Eukaryota</taxon>
        <taxon>Metazoa</taxon>
        <taxon>Spiralia</taxon>
        <taxon>Lophotrochozoa</taxon>
        <taxon>Platyhelminthes</taxon>
        <taxon>Trematoda</taxon>
        <taxon>Digenea</taxon>
        <taxon>Opisthorchiida</taxon>
        <taxon>Opisthorchiata</taxon>
        <taxon>Opisthorchiidae</taxon>
        <taxon>Opisthorchis</taxon>
    </lineage>
</organism>
<dbReference type="InterPro" id="IPR036188">
    <property type="entry name" value="FAD/NAD-bd_sf"/>
</dbReference>
<feature type="domain" description="Pyridine nucleotide-disulphide oxidoreductase N-terminal" evidence="1">
    <location>
        <begin position="2"/>
        <end position="39"/>
    </location>
</feature>
<dbReference type="Pfam" id="PF00070">
    <property type="entry name" value="Pyr_redox"/>
    <property type="match status" value="1"/>
</dbReference>
<accession>A0A1S8X6S4</accession>
<evidence type="ECO:0000313" key="2">
    <source>
        <dbReference type="EMBL" id="OON22408.1"/>
    </source>
</evidence>
<proteinExistence type="predicted"/>
<dbReference type="SUPFAM" id="SSF51905">
    <property type="entry name" value="FAD/NAD(P)-binding domain"/>
    <property type="match status" value="1"/>
</dbReference>
<name>A0A1S8X6S4_OPIVI</name>
<dbReference type="AlphaFoldDB" id="A0A1S8X6S4"/>
<dbReference type="Proteomes" id="UP000243686">
    <property type="component" value="Unassembled WGS sequence"/>
</dbReference>
<evidence type="ECO:0000259" key="1">
    <source>
        <dbReference type="Pfam" id="PF00070"/>
    </source>
</evidence>
<sequence length="65" mass="7038">MEVSKSFQRILTKQGLTFMLNTKVTAASKSGNSVTVTVEGVKDGKTSSTCVPAALRLELEHQINR</sequence>
<evidence type="ECO:0000313" key="3">
    <source>
        <dbReference type="Proteomes" id="UP000243686"/>
    </source>
</evidence>
<gene>
    <name evidence="2" type="ORF">X801_01697</name>
</gene>